<sequence length="224" mass="23505">MPRPVIGRRLGAAPRPRFIKPSGIPARGLEEIVLGFDEAEALRLADLNGLYQEAAARSMGVSRQTFGRIVEIARRKVADAILNGKALRIEGGEVNLTDQGERSMKIAVPSRNGLVDEHFGHCQEFLIFRVERDKLVEEQAVPSPSDCGCKSGIAAVLARSGVTHLVGGHMGEGAFRVLQAQGIKVIRGASGSARAAAEALVAGQVSDSGEGCAGHGEAGHGCAH</sequence>
<gene>
    <name evidence="3" type="ORF">SDC9_04475</name>
</gene>
<organism evidence="3">
    <name type="scientific">bioreactor metagenome</name>
    <dbReference type="NCBI Taxonomy" id="1076179"/>
    <lineage>
        <taxon>unclassified sequences</taxon>
        <taxon>metagenomes</taxon>
        <taxon>ecological metagenomes</taxon>
    </lineage>
</organism>
<reference evidence="3" key="1">
    <citation type="submission" date="2019-08" db="EMBL/GenBank/DDBJ databases">
        <authorList>
            <person name="Kucharzyk K."/>
            <person name="Murdoch R.W."/>
            <person name="Higgins S."/>
            <person name="Loffler F."/>
        </authorList>
    </citation>
    <scope>NUCLEOTIDE SEQUENCE</scope>
</reference>
<dbReference type="Gene3D" id="3.30.420.130">
    <property type="entry name" value="Dinitrogenase iron-molybdenum cofactor biosynthesis domain"/>
    <property type="match status" value="1"/>
</dbReference>
<dbReference type="InterPro" id="IPR033913">
    <property type="entry name" value="MTH1175_dom"/>
</dbReference>
<dbReference type="InterPro" id="IPR002852">
    <property type="entry name" value="UPF0251"/>
</dbReference>
<dbReference type="Pfam" id="PF02001">
    <property type="entry name" value="DUF134"/>
    <property type="match status" value="1"/>
</dbReference>
<feature type="domain" description="Dinitrogenase iron-molybdenum cofactor biosynthesis" evidence="2">
    <location>
        <begin position="113"/>
        <end position="201"/>
    </location>
</feature>
<dbReference type="PANTHER" id="PTHR37478:SF2">
    <property type="entry name" value="UPF0251 PROTEIN TK0562"/>
    <property type="match status" value="1"/>
</dbReference>
<dbReference type="CDD" id="cd00851">
    <property type="entry name" value="MTH1175"/>
    <property type="match status" value="1"/>
</dbReference>
<evidence type="ECO:0000256" key="1">
    <source>
        <dbReference type="ARBA" id="ARBA00009350"/>
    </source>
</evidence>
<evidence type="ECO:0000313" key="3">
    <source>
        <dbReference type="EMBL" id="MPL58929.1"/>
    </source>
</evidence>
<comment type="similarity">
    <text evidence="1">Belongs to the UPF0251 family.</text>
</comment>
<dbReference type="AlphaFoldDB" id="A0A644SW35"/>
<comment type="caution">
    <text evidence="3">The sequence shown here is derived from an EMBL/GenBank/DDBJ whole genome shotgun (WGS) entry which is preliminary data.</text>
</comment>
<dbReference type="SUPFAM" id="SSF53146">
    <property type="entry name" value="Nitrogenase accessory factor-like"/>
    <property type="match status" value="1"/>
</dbReference>
<proteinExistence type="inferred from homology"/>
<dbReference type="Pfam" id="PF02579">
    <property type="entry name" value="Nitro_FeMo-Co"/>
    <property type="match status" value="1"/>
</dbReference>
<accession>A0A644SW35</accession>
<dbReference type="HAMAP" id="MF_00674">
    <property type="entry name" value="UPF0251"/>
    <property type="match status" value="1"/>
</dbReference>
<dbReference type="InterPro" id="IPR003731">
    <property type="entry name" value="Di-Nase_FeMo-co_biosynth"/>
</dbReference>
<dbReference type="InterPro" id="IPR036105">
    <property type="entry name" value="DiNase_FeMo-co_biosyn_sf"/>
</dbReference>
<dbReference type="PANTHER" id="PTHR37478">
    <property type="match status" value="1"/>
</dbReference>
<evidence type="ECO:0000259" key="2">
    <source>
        <dbReference type="Pfam" id="PF02579"/>
    </source>
</evidence>
<protein>
    <recommendedName>
        <fullName evidence="2">Dinitrogenase iron-molybdenum cofactor biosynthesis domain-containing protein</fullName>
    </recommendedName>
</protein>
<dbReference type="EMBL" id="VSSQ01000008">
    <property type="protein sequence ID" value="MPL58929.1"/>
    <property type="molecule type" value="Genomic_DNA"/>
</dbReference>
<name>A0A644SW35_9ZZZZ</name>